<sequence>MAINGLSNNLHYQYSRSTNITEKANAIYAKLNEEEQSFLDKDTIEKALQQIAESRANNNKSSFPLQNDANEIIDGQGVIPNKQYELANELAIRIQANDGKPEKRPQAYNLRVDDVGVLVSDIDTINQKPKARSSAQINDKEALSLETNVKRHVSLTA</sequence>
<keyword evidence="2" id="KW-1185">Reference proteome</keyword>
<protein>
    <submittedName>
        <fullName evidence="1">Uncharacterized protein</fullName>
    </submittedName>
</protein>
<reference evidence="1 2" key="1">
    <citation type="journal article" date="2019" name="Int. J. Syst. Evol. Microbiol.">
        <title>The Global Catalogue of Microorganisms (GCM) 10K type strain sequencing project: providing services to taxonomists for standard genome sequencing and annotation.</title>
        <authorList>
            <consortium name="The Broad Institute Genomics Platform"/>
            <consortium name="The Broad Institute Genome Sequencing Center for Infectious Disease"/>
            <person name="Wu L."/>
            <person name="Ma J."/>
        </authorList>
    </citation>
    <scope>NUCLEOTIDE SEQUENCE [LARGE SCALE GENOMIC DNA]</scope>
    <source>
        <strain evidence="1 2">JCM 6886</strain>
    </source>
</reference>
<accession>A0ABN0T5N0</accession>
<organism evidence="1 2">
    <name type="scientific">Methylophaga marina</name>
    <dbReference type="NCBI Taxonomy" id="45495"/>
    <lineage>
        <taxon>Bacteria</taxon>
        <taxon>Pseudomonadati</taxon>
        <taxon>Pseudomonadota</taxon>
        <taxon>Gammaproteobacteria</taxon>
        <taxon>Thiotrichales</taxon>
        <taxon>Piscirickettsiaceae</taxon>
        <taxon>Methylophaga</taxon>
    </lineage>
</organism>
<evidence type="ECO:0000313" key="1">
    <source>
        <dbReference type="EMBL" id="GAA0213261.1"/>
    </source>
</evidence>
<comment type="caution">
    <text evidence="1">The sequence shown here is derived from an EMBL/GenBank/DDBJ whole genome shotgun (WGS) entry which is preliminary data.</text>
</comment>
<gene>
    <name evidence="1" type="ORF">GCM10008964_00830</name>
</gene>
<evidence type="ECO:0000313" key="2">
    <source>
        <dbReference type="Proteomes" id="UP001501476"/>
    </source>
</evidence>
<name>A0ABN0T5N0_9GAMM</name>
<dbReference type="EMBL" id="BAAADG010000001">
    <property type="protein sequence ID" value="GAA0213261.1"/>
    <property type="molecule type" value="Genomic_DNA"/>
</dbReference>
<proteinExistence type="predicted"/>
<dbReference type="Proteomes" id="UP001501476">
    <property type="component" value="Unassembled WGS sequence"/>
</dbReference>
<dbReference type="RefSeq" id="WP_286305455.1">
    <property type="nucleotide sequence ID" value="NZ_AP027741.1"/>
</dbReference>